<comment type="caution">
    <text evidence="1">The sequence shown here is derived from an EMBL/GenBank/DDBJ whole genome shotgun (WGS) entry which is preliminary data.</text>
</comment>
<evidence type="ECO:0000313" key="3">
    <source>
        <dbReference type="Proteomes" id="UP000051497"/>
    </source>
</evidence>
<dbReference type="AlphaFoldDB" id="A0A0Q9YW36"/>
<protein>
    <submittedName>
        <fullName evidence="1">Uncharacterized protein</fullName>
    </submittedName>
</protein>
<evidence type="ECO:0000313" key="1">
    <source>
        <dbReference type="EMBL" id="KRG20833.1"/>
    </source>
</evidence>
<keyword evidence="3" id="KW-1185">Reference proteome</keyword>
<gene>
    <name evidence="2" type="ORF">HT99x_007675</name>
    <name evidence="1" type="ORF">HT99x_02050</name>
</gene>
<organism evidence="1">
    <name type="scientific">Candidatus Berkiella aquae</name>
    <dbReference type="NCBI Taxonomy" id="295108"/>
    <lineage>
        <taxon>Bacteria</taxon>
        <taxon>Pseudomonadati</taxon>
        <taxon>Pseudomonadota</taxon>
        <taxon>Gammaproteobacteria</taxon>
        <taxon>Candidatus Berkiellales</taxon>
        <taxon>Candidatus Berkiellaceae</taxon>
        <taxon>Candidatus Berkiella</taxon>
    </lineage>
</organism>
<dbReference type="STRING" id="295108.HT99x_02050"/>
<dbReference type="EMBL" id="LKAJ01000008">
    <property type="protein sequence ID" value="KRG20833.1"/>
    <property type="molecule type" value="Genomic_DNA"/>
</dbReference>
<sequence length="88" mass="10245">MENNEVMKILNQNEMKKVSGGSLTFDNGEVYIVPQDNIPLIAYHIIDSNLQRVITGNCSVDQFFLIMNENACTMYLETYFDNLDYEYF</sequence>
<name>A0A0Q9YW36_9GAMM</name>
<reference evidence="2" key="2">
    <citation type="journal article" date="2016" name="Genome Announc.">
        <title>Draft Genome Sequences of Two Novel Amoeba-Resistant Intranuclear Bacteria, 'Candidatus Berkiella cookevillensis' and 'Candidatus Berkiella aquae'.</title>
        <authorList>
            <person name="Mehari Y.T."/>
            <person name="Arivett B.A."/>
            <person name="Farone A.L."/>
            <person name="Gunderson J.H."/>
            <person name="Farone M.B."/>
        </authorList>
    </citation>
    <scope>NUCLEOTIDE SEQUENCE</scope>
    <source>
        <strain evidence="2">HT99</strain>
    </source>
</reference>
<dbReference type="RefSeq" id="WP_139016611.1">
    <property type="nucleotide sequence ID" value="NZ_LKAJ02000001.1"/>
</dbReference>
<reference evidence="1" key="1">
    <citation type="submission" date="2015-09" db="EMBL/GenBank/DDBJ databases">
        <title>Draft Genome Sequences of Two Novel Amoeba-resistant Intranuclear Bacteria, Candidatus Berkiella cookevillensis and Candidatus Berkiella aquae.</title>
        <authorList>
            <person name="Mehari Y.T."/>
            <person name="Arivett B.A."/>
            <person name="Farone A.L."/>
            <person name="Gunderson J.H."/>
            <person name="Farone M.B."/>
        </authorList>
    </citation>
    <scope>NUCLEOTIDE SEQUENCE [LARGE SCALE GENOMIC DNA]</scope>
    <source>
        <strain evidence="1">HT99</strain>
    </source>
</reference>
<reference evidence="2" key="3">
    <citation type="submission" date="2021-06" db="EMBL/GenBank/DDBJ databases">
        <title>Genomic Description and Analysis of Intracellular Bacteria, Candidatus Berkiella cookevillensis and Candidatus Berkiella aquae.</title>
        <authorList>
            <person name="Kidane D.T."/>
            <person name="Mehari Y.T."/>
            <person name="Rice F.C."/>
            <person name="Arivett B.A."/>
            <person name="Farone A.L."/>
            <person name="Berk S.G."/>
            <person name="Farone M.B."/>
        </authorList>
    </citation>
    <scope>NUCLEOTIDE SEQUENCE</scope>
    <source>
        <strain evidence="2">HT99</strain>
    </source>
</reference>
<dbReference type="Proteomes" id="UP000051497">
    <property type="component" value="Unassembled WGS sequence"/>
</dbReference>
<evidence type="ECO:0000313" key="2">
    <source>
        <dbReference type="EMBL" id="MCS5711310.1"/>
    </source>
</evidence>
<dbReference type="EMBL" id="LKAJ02000001">
    <property type="protein sequence ID" value="MCS5711310.1"/>
    <property type="molecule type" value="Genomic_DNA"/>
</dbReference>
<accession>A0A0Q9YW36</accession>
<proteinExistence type="predicted"/>